<evidence type="ECO:0000313" key="2">
    <source>
        <dbReference type="Proteomes" id="UP000050863"/>
    </source>
</evidence>
<sequence length="233" mass="26054">MELSNWAPEHSDALREFIAKGLSFSEAAQAINSRFNTSYSRNAALGRARRLGLGADDRRQPSMPAQPADLRDIAVPRASDSRTSTLIWPVPLFKEVKPLKLRCVEIEPRHLSVIELEREDCRYPYGGDEENEAITFCGHPRRPGSAYCTPHFHLSRNPVVPAERAVSSVALRVVRGGMKNADVTDVADRLKRLPRRHRIAHLRALIGLEPEGGDIRHKLSELLSDEISDAPIE</sequence>
<dbReference type="EMBL" id="LLXZ01000215">
    <property type="protein sequence ID" value="KRQ94780.1"/>
    <property type="molecule type" value="Genomic_DNA"/>
</dbReference>
<evidence type="ECO:0000313" key="1">
    <source>
        <dbReference type="EMBL" id="KRQ94780.1"/>
    </source>
</evidence>
<organism evidence="1 2">
    <name type="scientific">Bradyrhizobium jicamae</name>
    <dbReference type="NCBI Taxonomy" id="280332"/>
    <lineage>
        <taxon>Bacteria</taxon>
        <taxon>Pseudomonadati</taxon>
        <taxon>Pseudomonadota</taxon>
        <taxon>Alphaproteobacteria</taxon>
        <taxon>Hyphomicrobiales</taxon>
        <taxon>Nitrobacteraceae</taxon>
        <taxon>Bradyrhizobium</taxon>
    </lineage>
</organism>
<dbReference type="InterPro" id="IPR011681">
    <property type="entry name" value="GcrA"/>
</dbReference>
<accession>A0A0R3KMZ2</accession>
<name>A0A0R3KMZ2_9BRAD</name>
<dbReference type="OrthoDB" id="8252039at2"/>
<gene>
    <name evidence="1" type="ORF">CQ12_04450</name>
</gene>
<comment type="caution">
    <text evidence="1">The sequence shown here is derived from an EMBL/GenBank/DDBJ whole genome shotgun (WGS) entry which is preliminary data.</text>
</comment>
<dbReference type="Proteomes" id="UP000050863">
    <property type="component" value="Unassembled WGS sequence"/>
</dbReference>
<reference evidence="1 2" key="1">
    <citation type="submission" date="2014-03" db="EMBL/GenBank/DDBJ databases">
        <title>Bradyrhizobium valentinum sp. nov., isolated from effective nodules of Lupinus mariae-josephae, a lupine endemic of basic-lime soils in Eastern Spain.</title>
        <authorList>
            <person name="Duran D."/>
            <person name="Rey L."/>
            <person name="Navarro A."/>
            <person name="Busquets A."/>
            <person name="Imperial J."/>
            <person name="Ruiz-Argueso T."/>
        </authorList>
    </citation>
    <scope>NUCLEOTIDE SEQUENCE [LARGE SCALE GENOMIC DNA]</scope>
    <source>
        <strain evidence="1 2">PAC68</strain>
    </source>
</reference>
<dbReference type="RefSeq" id="WP_057840252.1">
    <property type="nucleotide sequence ID" value="NZ_LLXZ01000215.1"/>
</dbReference>
<evidence type="ECO:0008006" key="3">
    <source>
        <dbReference type="Google" id="ProtNLM"/>
    </source>
</evidence>
<keyword evidence="2" id="KW-1185">Reference proteome</keyword>
<dbReference type="Pfam" id="PF07750">
    <property type="entry name" value="GcrA"/>
    <property type="match status" value="1"/>
</dbReference>
<dbReference type="AlphaFoldDB" id="A0A0R3KMZ2"/>
<proteinExistence type="predicted"/>
<dbReference type="STRING" id="280332.CQ12_04450"/>
<protein>
    <recommendedName>
        <fullName evidence="3">GcrA cell cycle regulator</fullName>
    </recommendedName>
</protein>